<dbReference type="EMBL" id="FOKI01000008">
    <property type="protein sequence ID" value="SFB00323.1"/>
    <property type="molecule type" value="Genomic_DNA"/>
</dbReference>
<proteinExistence type="predicted"/>
<keyword evidence="7" id="KW-1185">Reference proteome</keyword>
<gene>
    <name evidence="6" type="ORF">SAMN04488528_1008117</name>
</gene>
<keyword evidence="4 5" id="KW-0472">Membrane</keyword>
<organism evidence="6 7">
    <name type="scientific">Clostridium frigidicarnis</name>
    <dbReference type="NCBI Taxonomy" id="84698"/>
    <lineage>
        <taxon>Bacteria</taxon>
        <taxon>Bacillati</taxon>
        <taxon>Bacillota</taxon>
        <taxon>Clostridia</taxon>
        <taxon>Eubacteriales</taxon>
        <taxon>Clostridiaceae</taxon>
        <taxon>Clostridium</taxon>
    </lineage>
</organism>
<dbReference type="STRING" id="84698.SAMN04488528_1008117"/>
<accession>A0A1I0XK54</accession>
<feature type="transmembrane region" description="Helical" evidence="5">
    <location>
        <begin position="264"/>
        <end position="283"/>
    </location>
</feature>
<evidence type="ECO:0000313" key="7">
    <source>
        <dbReference type="Proteomes" id="UP000198619"/>
    </source>
</evidence>
<name>A0A1I0XK54_9CLOT</name>
<evidence type="ECO:0000256" key="3">
    <source>
        <dbReference type="ARBA" id="ARBA00022989"/>
    </source>
</evidence>
<evidence type="ECO:0000313" key="6">
    <source>
        <dbReference type="EMBL" id="SFB00323.1"/>
    </source>
</evidence>
<feature type="transmembrane region" description="Helical" evidence="5">
    <location>
        <begin position="97"/>
        <end position="118"/>
    </location>
</feature>
<feature type="transmembrane region" description="Helical" evidence="5">
    <location>
        <begin position="124"/>
        <end position="146"/>
    </location>
</feature>
<reference evidence="6 7" key="1">
    <citation type="submission" date="2016-10" db="EMBL/GenBank/DDBJ databases">
        <authorList>
            <person name="de Groot N.N."/>
        </authorList>
    </citation>
    <scope>NUCLEOTIDE SEQUENCE [LARGE SCALE GENOMIC DNA]</scope>
    <source>
        <strain evidence="6 7">DSM 12271</strain>
    </source>
</reference>
<protein>
    <submittedName>
        <fullName evidence="6">Energy-coupling factor transport system permease protein</fullName>
    </submittedName>
</protein>
<evidence type="ECO:0000256" key="1">
    <source>
        <dbReference type="ARBA" id="ARBA00004141"/>
    </source>
</evidence>
<dbReference type="Proteomes" id="UP000198619">
    <property type="component" value="Unassembled WGS sequence"/>
</dbReference>
<dbReference type="GO" id="GO:0005886">
    <property type="term" value="C:plasma membrane"/>
    <property type="evidence" value="ECO:0007669"/>
    <property type="project" value="UniProtKB-ARBA"/>
</dbReference>
<dbReference type="OrthoDB" id="2039442at2"/>
<dbReference type="InterPro" id="IPR003339">
    <property type="entry name" value="ABC/ECF_trnsptr_transmembrane"/>
</dbReference>
<keyword evidence="2 5" id="KW-0812">Transmembrane</keyword>
<dbReference type="AlphaFoldDB" id="A0A1I0XK54"/>
<evidence type="ECO:0000256" key="5">
    <source>
        <dbReference type="SAM" id="Phobius"/>
    </source>
</evidence>
<evidence type="ECO:0000256" key="2">
    <source>
        <dbReference type="ARBA" id="ARBA00022692"/>
    </source>
</evidence>
<keyword evidence="3 5" id="KW-1133">Transmembrane helix</keyword>
<dbReference type="CDD" id="cd16914">
    <property type="entry name" value="EcfT"/>
    <property type="match status" value="1"/>
</dbReference>
<comment type="subcellular location">
    <subcellularLocation>
        <location evidence="1">Membrane</location>
        <topology evidence="1">Multi-pass membrane protein</topology>
    </subcellularLocation>
</comment>
<feature type="transmembrane region" description="Helical" evidence="5">
    <location>
        <begin position="12"/>
        <end position="45"/>
    </location>
</feature>
<feature type="transmembrane region" description="Helical" evidence="5">
    <location>
        <begin position="57"/>
        <end position="85"/>
    </location>
</feature>
<evidence type="ECO:0000256" key="4">
    <source>
        <dbReference type="ARBA" id="ARBA00023136"/>
    </source>
</evidence>
<sequence length="292" mass="33230">MEKAFSNYHPIVSFSYFTIILIFSMLFMHPIFVGISLISSIIYALLINGEKALKLNILFGIPMFIFIALANPIFTHRGATLLFYFRGNPITYESIKYGIMSAAMMLSVIMWFSCYNTIITSDEVIYIFGKFIPSIALMISMTLKLIPKLINQTKIIAAAQRTIGFDCTSGNLIARIKGSMRILSILVTWALEEGVETSDSMRARGYGVKKRTTFSIFIFNRQDFIMLIFIIICFIVCFIGYGLGFGKLSFYPRVAKINFSIKAIFIYTTFLVLNTTPIFLEIMEAIKWKSLK</sequence>
<feature type="transmembrane region" description="Helical" evidence="5">
    <location>
        <begin position="224"/>
        <end position="244"/>
    </location>
</feature>